<protein>
    <submittedName>
        <fullName evidence="1">Virion morphogenesis protein</fullName>
    </submittedName>
</protein>
<accession>A0A8S5LHU4</accession>
<sequence>MSLIQFSIESSGEKAIIRDFENRWKQSQNLSKPLEDFANYFEREIQRNFESSGSGFGGWARRKKAYSHPILRKTRRMQKCFKHTTRPQEVEFTNSASYFKFHQLGTRKLPVRKMWGVREMDWQELRQQIQKYLFEESR</sequence>
<evidence type="ECO:0000313" key="1">
    <source>
        <dbReference type="EMBL" id="DAD69440.1"/>
    </source>
</evidence>
<name>A0A8S5LHU4_9CAUD</name>
<dbReference type="EMBL" id="BK014721">
    <property type="protein sequence ID" value="DAD69440.1"/>
    <property type="molecule type" value="Genomic_DNA"/>
</dbReference>
<proteinExistence type="predicted"/>
<organism evidence="1">
    <name type="scientific">Myoviridae sp. ctqMr7</name>
    <dbReference type="NCBI Taxonomy" id="2823552"/>
    <lineage>
        <taxon>Viruses</taxon>
        <taxon>Duplodnaviria</taxon>
        <taxon>Heunggongvirae</taxon>
        <taxon>Uroviricota</taxon>
        <taxon>Caudoviricetes</taxon>
    </lineage>
</organism>
<reference evidence="1" key="1">
    <citation type="journal article" date="2021" name="Proc. Natl. Acad. Sci. U.S.A.">
        <title>A Catalog of Tens of Thousands of Viruses from Human Metagenomes Reveals Hidden Associations with Chronic Diseases.</title>
        <authorList>
            <person name="Tisza M.J."/>
            <person name="Buck C.B."/>
        </authorList>
    </citation>
    <scope>NUCLEOTIDE SEQUENCE</scope>
    <source>
        <strain evidence="1">CtqMr7</strain>
    </source>
</reference>